<accession>A0AAV5CB08</accession>
<keyword evidence="1" id="KW-0732">Signal</keyword>
<dbReference type="AlphaFoldDB" id="A0AAV5CB08"/>
<feature type="signal peptide" evidence="1">
    <location>
        <begin position="1"/>
        <end position="25"/>
    </location>
</feature>
<evidence type="ECO:0000313" key="3">
    <source>
        <dbReference type="Proteomes" id="UP001054889"/>
    </source>
</evidence>
<keyword evidence="3" id="KW-1185">Reference proteome</keyword>
<sequence length="166" mass="17254">MALTKVSVALLLAVFLAAVAAPASAASAACRRKITVQNLSGRDLMLTLEPLANSPHLWGGAGYMLHHGSHAEFSICLGWTGRLHAPEAPTAEFHVGHDGGAWYMAPVGQSGPVHVTVTPHTDRAFGGLQGHCPAVGCANHGQCFAHAVPGGNCANVDELKIIYYSP</sequence>
<name>A0AAV5CB08_ELECO</name>
<evidence type="ECO:0000256" key="1">
    <source>
        <dbReference type="SAM" id="SignalP"/>
    </source>
</evidence>
<comment type="caution">
    <text evidence="2">The sequence shown here is derived from an EMBL/GenBank/DDBJ whole genome shotgun (WGS) entry which is preliminary data.</text>
</comment>
<feature type="chain" id="PRO_5043349337" evidence="1">
    <location>
        <begin position="26"/>
        <end position="166"/>
    </location>
</feature>
<gene>
    <name evidence="2" type="primary">ga12124</name>
    <name evidence="2" type="ORF">PR202_ga12124</name>
</gene>
<reference evidence="2" key="1">
    <citation type="journal article" date="2018" name="DNA Res.">
        <title>Multiple hybrid de novo genome assembly of finger millet, an orphan allotetraploid crop.</title>
        <authorList>
            <person name="Hatakeyama M."/>
            <person name="Aluri S."/>
            <person name="Balachadran M.T."/>
            <person name="Sivarajan S.R."/>
            <person name="Patrignani A."/>
            <person name="Gruter S."/>
            <person name="Poveda L."/>
            <person name="Shimizu-Inatsugi R."/>
            <person name="Baeten J."/>
            <person name="Francoijs K.J."/>
            <person name="Nataraja K.N."/>
            <person name="Reddy Y.A.N."/>
            <person name="Phadnis S."/>
            <person name="Ravikumar R.L."/>
            <person name="Schlapbach R."/>
            <person name="Sreeman S.M."/>
            <person name="Shimizu K.K."/>
        </authorList>
    </citation>
    <scope>NUCLEOTIDE SEQUENCE</scope>
</reference>
<dbReference type="EMBL" id="BQKI01000005">
    <property type="protein sequence ID" value="GJM95393.1"/>
    <property type="molecule type" value="Genomic_DNA"/>
</dbReference>
<dbReference type="PROSITE" id="PS51257">
    <property type="entry name" value="PROKAR_LIPOPROTEIN"/>
    <property type="match status" value="1"/>
</dbReference>
<organism evidence="2 3">
    <name type="scientific">Eleusine coracana subsp. coracana</name>
    <dbReference type="NCBI Taxonomy" id="191504"/>
    <lineage>
        <taxon>Eukaryota</taxon>
        <taxon>Viridiplantae</taxon>
        <taxon>Streptophyta</taxon>
        <taxon>Embryophyta</taxon>
        <taxon>Tracheophyta</taxon>
        <taxon>Spermatophyta</taxon>
        <taxon>Magnoliopsida</taxon>
        <taxon>Liliopsida</taxon>
        <taxon>Poales</taxon>
        <taxon>Poaceae</taxon>
        <taxon>PACMAD clade</taxon>
        <taxon>Chloridoideae</taxon>
        <taxon>Cynodonteae</taxon>
        <taxon>Eleusininae</taxon>
        <taxon>Eleusine</taxon>
    </lineage>
</organism>
<reference evidence="2" key="2">
    <citation type="submission" date="2021-12" db="EMBL/GenBank/DDBJ databases">
        <title>Resequencing data analysis of finger millet.</title>
        <authorList>
            <person name="Hatakeyama M."/>
            <person name="Aluri S."/>
            <person name="Balachadran M.T."/>
            <person name="Sivarajan S.R."/>
            <person name="Poveda L."/>
            <person name="Shimizu-Inatsugi R."/>
            <person name="Schlapbach R."/>
            <person name="Sreeman S.M."/>
            <person name="Shimizu K.K."/>
        </authorList>
    </citation>
    <scope>NUCLEOTIDE SEQUENCE</scope>
</reference>
<evidence type="ECO:0000313" key="2">
    <source>
        <dbReference type="EMBL" id="GJM95393.1"/>
    </source>
</evidence>
<proteinExistence type="predicted"/>
<dbReference type="Proteomes" id="UP001054889">
    <property type="component" value="Unassembled WGS sequence"/>
</dbReference>
<protein>
    <submittedName>
        <fullName evidence="2">Uncharacterized protein</fullName>
    </submittedName>
</protein>